<keyword evidence="6 8" id="KW-1133">Transmembrane helix</keyword>
<comment type="subcellular location">
    <subcellularLocation>
        <location evidence="1">Cell membrane</location>
        <topology evidence="1">Multi-pass membrane protein</topology>
    </subcellularLocation>
</comment>
<dbReference type="AlphaFoldDB" id="A0A1Y6JYK5"/>
<feature type="domain" description="PTS EIIC type-3" evidence="9">
    <location>
        <begin position="8"/>
        <end position="412"/>
    </location>
</feature>
<dbReference type="InterPro" id="IPR051088">
    <property type="entry name" value="PTS_Sugar-EIIC/EIIB"/>
</dbReference>
<feature type="transmembrane region" description="Helical" evidence="8">
    <location>
        <begin position="27"/>
        <end position="45"/>
    </location>
</feature>
<feature type="transmembrane region" description="Helical" evidence="8">
    <location>
        <begin position="78"/>
        <end position="102"/>
    </location>
</feature>
<evidence type="ECO:0000259" key="9">
    <source>
        <dbReference type="PROSITE" id="PS51105"/>
    </source>
</evidence>
<dbReference type="EMBL" id="LT854705">
    <property type="protein sequence ID" value="SMS14880.1"/>
    <property type="molecule type" value="Genomic_DNA"/>
</dbReference>
<evidence type="ECO:0000313" key="10">
    <source>
        <dbReference type="EMBL" id="SMS14880.1"/>
    </source>
</evidence>
<keyword evidence="4" id="KW-0762">Sugar transport</keyword>
<feature type="transmembrane region" description="Helical" evidence="8">
    <location>
        <begin position="114"/>
        <end position="136"/>
    </location>
</feature>
<feature type="transmembrane region" description="Helical" evidence="8">
    <location>
        <begin position="286"/>
        <end position="306"/>
    </location>
</feature>
<organism evidence="10 11">
    <name type="scientific">Levilactobacillus zymae</name>
    <dbReference type="NCBI Taxonomy" id="267363"/>
    <lineage>
        <taxon>Bacteria</taxon>
        <taxon>Bacillati</taxon>
        <taxon>Bacillota</taxon>
        <taxon>Bacilli</taxon>
        <taxon>Lactobacillales</taxon>
        <taxon>Lactobacillaceae</taxon>
        <taxon>Levilactobacillus</taxon>
    </lineage>
</organism>
<dbReference type="RefSeq" id="WP_157667873.1">
    <property type="nucleotide sequence ID" value="NZ_JBPWQU010000036.1"/>
</dbReference>
<keyword evidence="7 8" id="KW-0472">Membrane</keyword>
<dbReference type="GO" id="GO:1902815">
    <property type="term" value="P:N,N'-diacetylchitobiose import"/>
    <property type="evidence" value="ECO:0007669"/>
    <property type="project" value="TreeGrafter"/>
</dbReference>
<dbReference type="InterPro" id="IPR004501">
    <property type="entry name" value="PTS_EIIC_3"/>
</dbReference>
<keyword evidence="2" id="KW-0813">Transport</keyword>
<dbReference type="KEGG" id="lzy:LZ3411_1830"/>
<dbReference type="InterPro" id="IPR003352">
    <property type="entry name" value="PTS_EIIC"/>
</dbReference>
<dbReference type="PANTHER" id="PTHR33989:SF4">
    <property type="entry name" value="PTS SYSTEM N,N'-DIACETYLCHITOBIOSE-SPECIFIC EIIC COMPONENT"/>
    <property type="match status" value="1"/>
</dbReference>
<feature type="transmembrane region" description="Helical" evidence="8">
    <location>
        <begin position="142"/>
        <end position="163"/>
    </location>
</feature>
<evidence type="ECO:0000256" key="3">
    <source>
        <dbReference type="ARBA" id="ARBA00022475"/>
    </source>
</evidence>
<accession>A0A1Y6JYK5</accession>
<evidence type="ECO:0000256" key="5">
    <source>
        <dbReference type="ARBA" id="ARBA00022692"/>
    </source>
</evidence>
<evidence type="ECO:0000256" key="6">
    <source>
        <dbReference type="ARBA" id="ARBA00022989"/>
    </source>
</evidence>
<evidence type="ECO:0000256" key="7">
    <source>
        <dbReference type="ARBA" id="ARBA00023136"/>
    </source>
</evidence>
<dbReference type="Proteomes" id="UP000195412">
    <property type="component" value="Chromosome I"/>
</dbReference>
<dbReference type="PROSITE" id="PS51105">
    <property type="entry name" value="PTS_EIIC_TYPE_3"/>
    <property type="match status" value="1"/>
</dbReference>
<feature type="transmembrane region" description="Helical" evidence="8">
    <location>
        <begin position="184"/>
        <end position="203"/>
    </location>
</feature>
<protein>
    <submittedName>
        <fullName evidence="10">PTS system, cellobiose-specific IIC component</fullName>
        <ecNumber evidence="10">2.7.1.191</ecNumber>
    </submittedName>
</protein>
<dbReference type="GO" id="GO:0009401">
    <property type="term" value="P:phosphoenolpyruvate-dependent sugar phosphotransferase system"/>
    <property type="evidence" value="ECO:0007669"/>
    <property type="project" value="InterPro"/>
</dbReference>
<evidence type="ECO:0000256" key="4">
    <source>
        <dbReference type="ARBA" id="ARBA00022597"/>
    </source>
</evidence>
<evidence type="ECO:0000313" key="11">
    <source>
        <dbReference type="Proteomes" id="UP000195412"/>
    </source>
</evidence>
<dbReference type="EC" id="2.7.1.191" evidence="10"/>
<name>A0A1Y6JYK5_9LACO</name>
<dbReference type="PANTHER" id="PTHR33989">
    <property type="match status" value="1"/>
</dbReference>
<proteinExistence type="predicted"/>
<dbReference type="GO" id="GO:0005886">
    <property type="term" value="C:plasma membrane"/>
    <property type="evidence" value="ECO:0007669"/>
    <property type="project" value="UniProtKB-SubCell"/>
</dbReference>
<keyword evidence="3" id="KW-1003">Cell membrane</keyword>
<evidence type="ECO:0000256" key="2">
    <source>
        <dbReference type="ARBA" id="ARBA00022448"/>
    </source>
</evidence>
<gene>
    <name evidence="10" type="ORF">LZ3411_1830</name>
</gene>
<feature type="transmembrane region" description="Helical" evidence="8">
    <location>
        <begin position="394"/>
        <end position="413"/>
    </location>
</feature>
<dbReference type="Pfam" id="PF02378">
    <property type="entry name" value="PTS_EIIC"/>
    <property type="match status" value="1"/>
</dbReference>
<reference evidence="11" key="1">
    <citation type="submission" date="2017-05" db="EMBL/GenBank/DDBJ databases">
        <authorList>
            <person name="Papadimitriou K."/>
        </authorList>
    </citation>
    <scope>NUCLEOTIDE SEQUENCE [LARGE SCALE GENOMIC DNA]</scope>
    <source>
        <strain evidence="11">ACA-DC 3411</strain>
    </source>
</reference>
<keyword evidence="10" id="KW-0808">Transferase</keyword>
<evidence type="ECO:0000256" key="1">
    <source>
        <dbReference type="ARBA" id="ARBA00004651"/>
    </source>
</evidence>
<sequence length="433" mass="46131">MAEQVSRLGQWVIAGELRWRKLRQVRVVLTALRVIFPLVLIGTLADLVNRSWLTPTGYYYQTLHVTTWLLRRTRLQQGILLIQTGALGLAVLGVAFAVSYLLVAGVTRRTSDRLMGGGLAVLALEFLNVTPATLRAGRPLEWAAMNLGLPGLALGIVVGLLVGNLYRWSVRRWQHPSDALIRPLTLGTLGVLLTALVSLLWLMRGPVDTTFGPAAWLRSALTGASDWPALLGVSVLNGGVAWLGSLSPLPSTPQQAAMAAQNLATVLDTGSWHLPHPLTGQTILQAYANMGGTGMTLGLLLAIFCVTHNATQRHVGWLSVLPVLGNFNAPLLVGLPVVLSPVFLLPFLLAPAVCLSLSSLCLALHWVPASAYAFAVGTPGPLISYLGTGGAWSALGLAVVNLGLSTAIYYPFVKWAAMADRQLSEEATNDAMG</sequence>
<dbReference type="GO" id="GO:0008982">
    <property type="term" value="F:protein-N(PI)-phosphohistidine-sugar phosphotransferase activity"/>
    <property type="evidence" value="ECO:0007669"/>
    <property type="project" value="InterPro"/>
</dbReference>
<evidence type="ECO:0000256" key="8">
    <source>
        <dbReference type="SAM" id="Phobius"/>
    </source>
</evidence>
<keyword evidence="5 8" id="KW-0812">Transmembrane</keyword>